<dbReference type="Gene3D" id="2.40.50.140">
    <property type="entry name" value="Nucleic acid-binding proteins"/>
    <property type="match status" value="1"/>
</dbReference>
<name>A0A9E4ZG64_9EURY</name>
<keyword evidence="4 5" id="KW-0472">Membrane</keyword>
<dbReference type="PANTHER" id="PTHR33507:SF4">
    <property type="entry name" value="NODULATION COMPETITIVENESS PROTEIN NFED"/>
    <property type="match status" value="1"/>
</dbReference>
<evidence type="ECO:0000256" key="5">
    <source>
        <dbReference type="SAM" id="Phobius"/>
    </source>
</evidence>
<dbReference type="Pfam" id="PF01957">
    <property type="entry name" value="NfeD"/>
    <property type="match status" value="1"/>
</dbReference>
<dbReference type="GO" id="GO:0016020">
    <property type="term" value="C:membrane"/>
    <property type="evidence" value="ECO:0007669"/>
    <property type="project" value="UniProtKB-SubCell"/>
</dbReference>
<proteinExistence type="predicted"/>
<gene>
    <name evidence="9" type="ORF">KDK67_04755</name>
</gene>
<organism evidence="9 10">
    <name type="scientific">Methanococcoides seepicolus</name>
    <dbReference type="NCBI Taxonomy" id="2828780"/>
    <lineage>
        <taxon>Archaea</taxon>
        <taxon>Methanobacteriati</taxon>
        <taxon>Methanobacteriota</taxon>
        <taxon>Stenosarchaea group</taxon>
        <taxon>Methanomicrobia</taxon>
        <taxon>Methanosarcinales</taxon>
        <taxon>Methanosarcinaceae</taxon>
        <taxon>Methanococcoides</taxon>
    </lineage>
</organism>
<evidence type="ECO:0000256" key="4">
    <source>
        <dbReference type="ARBA" id="ARBA00023136"/>
    </source>
</evidence>
<keyword evidence="3 5" id="KW-1133">Transmembrane helix</keyword>
<feature type="transmembrane region" description="Helical" evidence="5">
    <location>
        <begin position="239"/>
        <end position="256"/>
    </location>
</feature>
<feature type="transmembrane region" description="Helical" evidence="5">
    <location>
        <begin position="268"/>
        <end position="299"/>
    </location>
</feature>
<accession>A0A9E4ZG64</accession>
<reference evidence="9" key="1">
    <citation type="journal article" date="2021" name="mSystems">
        <title>Bacteria and Archaea Synergistically Convert Glycine Betaine to Biogenic Methane in the Formosa Cold Seep of the South China Sea.</title>
        <authorList>
            <person name="Li L."/>
            <person name="Zhang W."/>
            <person name="Zhang S."/>
            <person name="Song L."/>
            <person name="Sun Q."/>
            <person name="Zhang H."/>
            <person name="Xiang H."/>
            <person name="Dong X."/>
        </authorList>
    </citation>
    <scope>NUCLEOTIDE SEQUENCE</scope>
    <source>
        <strain evidence="9">LLY</strain>
    </source>
</reference>
<sequence length="438" mass="46927">MMLNKGSPIIFFFFLVLLLLLIPSGASAEQTVLVLEISDSITPVADDIVIDALQIAEQTGYEALVITLNTPGGGVDETLKIIEAIDGTNIPVIGYVYPEGTKAWSAGTLILLGTDVAAMAPHTIIGSAQPVSVTPQGIEPIEDDKIVNALVKLAKTKAKQHGRNETTAEKFITENLNLNAEEALEAGVIEYVASDIDDLLEQVDGQTIKGKVLNTKGAAIENYRPSLRLSFMDIISDPIISSLLIMLGIYGIVIGISNPGAGAEIFGVVAISLGLVGMGFDVNIAAIFLILLGVILFVLELQAPGFGIFGIAGLVCLIAGSIFLVPMDFPRWYTPADVQRSMIIAIVTPTIVMGILFVFVFYKVLEVRHKKPVIGEDPTGETANAIEDIKAGEEGFVRYKGEYWKAKVKEDISDGNKVVITDVQGPLFIVKKVEEEGE</sequence>
<feature type="transmembrane region" description="Helical" evidence="5">
    <location>
        <begin position="305"/>
        <end position="329"/>
    </location>
</feature>
<evidence type="ECO:0000259" key="8">
    <source>
        <dbReference type="Pfam" id="PF25145"/>
    </source>
</evidence>
<comment type="caution">
    <text evidence="9">The sequence shown here is derived from an EMBL/GenBank/DDBJ whole genome shotgun (WGS) entry which is preliminary data.</text>
</comment>
<dbReference type="InterPro" id="IPR056739">
    <property type="entry name" value="NfeD_membrane"/>
</dbReference>
<evidence type="ECO:0000256" key="3">
    <source>
        <dbReference type="ARBA" id="ARBA00022989"/>
    </source>
</evidence>
<dbReference type="Pfam" id="PF25145">
    <property type="entry name" value="NfeD1b_N"/>
    <property type="match status" value="1"/>
</dbReference>
<evidence type="ECO:0000313" key="9">
    <source>
        <dbReference type="EMBL" id="MCM1986314.1"/>
    </source>
</evidence>
<dbReference type="InterPro" id="IPR012340">
    <property type="entry name" value="NA-bd_OB-fold"/>
</dbReference>
<dbReference type="PANTHER" id="PTHR33507">
    <property type="entry name" value="INNER MEMBRANE PROTEIN YBBJ"/>
    <property type="match status" value="1"/>
</dbReference>
<dbReference type="SUPFAM" id="SSF141322">
    <property type="entry name" value="NfeD domain-like"/>
    <property type="match status" value="1"/>
</dbReference>
<evidence type="ECO:0000313" key="10">
    <source>
        <dbReference type="Proteomes" id="UP001056766"/>
    </source>
</evidence>
<feature type="domain" description="NfeD integral membrane" evidence="7">
    <location>
        <begin position="240"/>
        <end position="362"/>
    </location>
</feature>
<comment type="subcellular location">
    <subcellularLocation>
        <location evidence="1">Membrane</location>
        <topology evidence="1">Multi-pass membrane protein</topology>
    </subcellularLocation>
</comment>
<protein>
    <submittedName>
        <fullName evidence="9">Nodulation protein NfeD</fullName>
    </submittedName>
</protein>
<feature type="domain" description="NfeD-like C-terminal" evidence="6">
    <location>
        <begin position="380"/>
        <end position="432"/>
    </location>
</feature>
<dbReference type="Pfam" id="PF24961">
    <property type="entry name" value="NfeD_membrane"/>
    <property type="match status" value="1"/>
</dbReference>
<dbReference type="AlphaFoldDB" id="A0A9E4ZG64"/>
<feature type="domain" description="NfeD1b N-terminal" evidence="8">
    <location>
        <begin position="32"/>
        <end position="202"/>
    </location>
</feature>
<evidence type="ECO:0000259" key="6">
    <source>
        <dbReference type="Pfam" id="PF01957"/>
    </source>
</evidence>
<dbReference type="RefSeq" id="WP_250867697.1">
    <property type="nucleotide sequence ID" value="NZ_JAGSOI010000013.1"/>
</dbReference>
<dbReference type="InterPro" id="IPR056738">
    <property type="entry name" value="NfeD1b_N"/>
</dbReference>
<dbReference type="EMBL" id="JAGSOI010000013">
    <property type="protein sequence ID" value="MCM1986314.1"/>
    <property type="molecule type" value="Genomic_DNA"/>
</dbReference>
<dbReference type="Proteomes" id="UP001056766">
    <property type="component" value="Unassembled WGS sequence"/>
</dbReference>
<dbReference type="SUPFAM" id="SSF52096">
    <property type="entry name" value="ClpP/crotonase"/>
    <property type="match status" value="1"/>
</dbReference>
<evidence type="ECO:0000256" key="1">
    <source>
        <dbReference type="ARBA" id="ARBA00004141"/>
    </source>
</evidence>
<evidence type="ECO:0000256" key="2">
    <source>
        <dbReference type="ARBA" id="ARBA00022692"/>
    </source>
</evidence>
<evidence type="ECO:0000259" key="7">
    <source>
        <dbReference type="Pfam" id="PF24961"/>
    </source>
</evidence>
<dbReference type="InterPro" id="IPR029045">
    <property type="entry name" value="ClpP/crotonase-like_dom_sf"/>
</dbReference>
<dbReference type="CDD" id="cd07020">
    <property type="entry name" value="Clp_protease_NfeD_1"/>
    <property type="match status" value="1"/>
</dbReference>
<feature type="transmembrane region" description="Helical" evidence="5">
    <location>
        <begin position="341"/>
        <end position="362"/>
    </location>
</feature>
<dbReference type="InterPro" id="IPR052165">
    <property type="entry name" value="Membrane_assoc_protease"/>
</dbReference>
<keyword evidence="10" id="KW-1185">Reference proteome</keyword>
<dbReference type="InterPro" id="IPR002810">
    <property type="entry name" value="NfeD-like_C"/>
</dbReference>
<keyword evidence="2 5" id="KW-0812">Transmembrane</keyword>
<reference evidence="9" key="2">
    <citation type="submission" date="2021-04" db="EMBL/GenBank/DDBJ databases">
        <authorList>
            <person name="Dong X."/>
        </authorList>
    </citation>
    <scope>NUCLEOTIDE SEQUENCE</scope>
    <source>
        <strain evidence="9">LLY</strain>
    </source>
</reference>
<dbReference type="Gene3D" id="3.90.226.10">
    <property type="entry name" value="2-enoyl-CoA Hydratase, Chain A, domain 1"/>
    <property type="match status" value="1"/>
</dbReference>